<organism evidence="1 2">
    <name type="scientific">Grifola frondosa</name>
    <name type="common">Maitake</name>
    <name type="synonym">Polyporus frondosus</name>
    <dbReference type="NCBI Taxonomy" id="5627"/>
    <lineage>
        <taxon>Eukaryota</taxon>
        <taxon>Fungi</taxon>
        <taxon>Dikarya</taxon>
        <taxon>Basidiomycota</taxon>
        <taxon>Agaricomycotina</taxon>
        <taxon>Agaricomycetes</taxon>
        <taxon>Polyporales</taxon>
        <taxon>Grifolaceae</taxon>
        <taxon>Grifola</taxon>
    </lineage>
</organism>
<evidence type="ECO:0008006" key="3">
    <source>
        <dbReference type="Google" id="ProtNLM"/>
    </source>
</evidence>
<dbReference type="OrthoDB" id="2993351at2759"/>
<accession>A0A1C7MDR9</accession>
<protein>
    <recommendedName>
        <fullName evidence="3">DUF3669 domain-containing protein</fullName>
    </recommendedName>
</protein>
<reference evidence="1 2" key="1">
    <citation type="submission" date="2016-03" db="EMBL/GenBank/DDBJ databases">
        <title>Whole genome sequencing of Grifola frondosa 9006-11.</title>
        <authorList>
            <person name="Min B."/>
            <person name="Park H."/>
            <person name="Kim J.-G."/>
            <person name="Cho H."/>
            <person name="Oh Y.-L."/>
            <person name="Kong W.-S."/>
            <person name="Choi I.-G."/>
        </authorList>
    </citation>
    <scope>NUCLEOTIDE SEQUENCE [LARGE SCALE GENOMIC DNA]</scope>
    <source>
        <strain evidence="1 2">9006-11</strain>
    </source>
</reference>
<evidence type="ECO:0000313" key="2">
    <source>
        <dbReference type="Proteomes" id="UP000092993"/>
    </source>
</evidence>
<dbReference type="AlphaFoldDB" id="A0A1C7MDR9"/>
<name>A0A1C7MDR9_GRIFR</name>
<sequence length="122" mass="13606">MFFDADGLSETVMLNLNDGSCSEKHVGSPRASFESDVFGPFAEIAEGMDASFDLRGSCVDALSGTFFANEPYYPGPHPSDHLFEAFKRTYIDVCPLELRHLAPEFIWTIESRSVYPILFSIL</sequence>
<comment type="caution">
    <text evidence="1">The sequence shown here is derived from an EMBL/GenBank/DDBJ whole genome shotgun (WGS) entry which is preliminary data.</text>
</comment>
<dbReference type="EMBL" id="LUGG01000005">
    <property type="protein sequence ID" value="OBZ74529.1"/>
    <property type="molecule type" value="Genomic_DNA"/>
</dbReference>
<keyword evidence="2" id="KW-1185">Reference proteome</keyword>
<evidence type="ECO:0000313" key="1">
    <source>
        <dbReference type="EMBL" id="OBZ74529.1"/>
    </source>
</evidence>
<proteinExistence type="predicted"/>
<dbReference type="Proteomes" id="UP000092993">
    <property type="component" value="Unassembled WGS sequence"/>
</dbReference>
<gene>
    <name evidence="1" type="ORF">A0H81_05781</name>
</gene>